<dbReference type="InterPro" id="IPR052424">
    <property type="entry name" value="Kielin_Chordin-BMP_Reg"/>
</dbReference>
<feature type="region of interest" description="Disordered" evidence="4">
    <location>
        <begin position="483"/>
        <end position="519"/>
    </location>
</feature>
<evidence type="ECO:0000256" key="4">
    <source>
        <dbReference type="SAM" id="MobiDB-lite"/>
    </source>
</evidence>
<sequence>MEGCVPIIPEGHCCPVEYKCHGGTKARADTSLEKEVPILDETTTTEMPMNSSVSQSLTTLSDIDVSTDPVDSELVESTSAVSVELRSADLVKDTHLPEIENHKVLESIDRSIESGKAIEKPISYALPHSSTNKPIEGTTQPSKSDLSTLNSGNIEARSSIDSDSTELTEDVDATTVLSVSTTANSTTSKAPTPVAIESSTLSTNLPAKFSPSTTPVSSTTTIAPTTVTPYKKSSDSWLRFDGQNEPDGVELFLGGIIEALERRIQNSLPAESRLPMDKKETEMKEFNKANKLDGETNNGGSDHVDKLPDFHNLAQPSMNHGGVTLNESESQLNGTFNSDKPVVGTIMVKPEADEHLKYSGSVFDTSNVEIITAATPFLHDISQPDSILVNLSSTSFKVSTDELRDEKLNNNGSHKQGSFVFDTTSSVNLTNQTDSNLVKPLTMYNLGNDEWKVINHNHRPLKSDIDTSESFVSKYRSEDMDLSEDFDLSNNSTDAEKKSRSETDSEGSDLTSSLHPGPGYPNNVKYIPFSSGDVSANFPVSHNKPNSSFTIRLPQNRKPQSNHQKQPPVMTSCRIGDQDYTNGAMIAKADPCVRCRCFYGRELCHQQKCPPPPRHGCELNFVEGYCCPRYICKISDDTSSINPAIAMNPGLQTFHKPGSQFQSPQPVLPMQPPKLGYIPLSGSPMSAESEIHKETVAPPLNHLNNQRPNNYGKEKMNGTGVSLIPPVDLPLKNNRPKQQPPQPQQSTNKQIVSSGSTMSENSGKNRIHFPAGKPESSEDINGNVNKEPVAMLPNRFPNLLPHLFKQSTVNNGPHTNINQQGSNQKRPPMNHKKPSWPSMGPQVRPGPQHKPISDANRFAIPTSQPEFSISTTSIDLLRLTKPTTEKDIAHSPATAFNIPSSSSPAPSSLLPFSPSSSTSSDTTSSLAPQIPLSSTVKPSLPVNKPLTDNKFDEAISDPFFAQVLNQTSKQPDVSEPVKPLDEKTDSPTGMAPSLWDTLRVSGCNIYGTFYKVDQVIDELSSSCKKCFCSSFGVQCNKVC</sequence>
<dbReference type="Proteomes" id="UP000015104">
    <property type="component" value="Unassembled WGS sequence"/>
</dbReference>
<evidence type="ECO:0000256" key="2">
    <source>
        <dbReference type="ARBA" id="ARBA00022525"/>
    </source>
</evidence>
<dbReference type="eggNOG" id="KOG1181">
    <property type="taxonomic scope" value="Eukaryota"/>
</dbReference>
<dbReference type="EMBL" id="CAEY01000544">
    <property type="status" value="NOT_ANNOTATED_CDS"/>
    <property type="molecule type" value="Genomic_DNA"/>
</dbReference>
<dbReference type="AlphaFoldDB" id="T1KTK6"/>
<accession>T1KTK6</accession>
<protein>
    <recommendedName>
        <fullName evidence="7">VWFC domain-containing protein</fullName>
    </recommendedName>
</protein>
<dbReference type="PANTHER" id="PTHR46698:SF3">
    <property type="entry name" value="TENECTIN ISOFORM 1-RELATED"/>
    <property type="match status" value="1"/>
</dbReference>
<keyword evidence="6" id="KW-1185">Reference proteome</keyword>
<evidence type="ECO:0008006" key="7">
    <source>
        <dbReference type="Google" id="ProtNLM"/>
    </source>
</evidence>
<feature type="compositionally biased region" description="Polar residues" evidence="4">
    <location>
        <begin position="751"/>
        <end position="764"/>
    </location>
</feature>
<dbReference type="EnsemblMetazoa" id="tetur21g00100.1">
    <property type="protein sequence ID" value="tetur21g00100.1"/>
    <property type="gene ID" value="tetur21g00100"/>
</dbReference>
<feature type="region of interest" description="Disordered" evidence="4">
    <location>
        <begin position="805"/>
        <end position="864"/>
    </location>
</feature>
<dbReference type="Gene3D" id="6.20.200.20">
    <property type="match status" value="1"/>
</dbReference>
<reference evidence="6" key="1">
    <citation type="submission" date="2011-08" db="EMBL/GenBank/DDBJ databases">
        <authorList>
            <person name="Rombauts S."/>
        </authorList>
    </citation>
    <scope>NUCLEOTIDE SEQUENCE</scope>
    <source>
        <strain evidence="6">London</strain>
    </source>
</reference>
<evidence type="ECO:0000256" key="1">
    <source>
        <dbReference type="ARBA" id="ARBA00004613"/>
    </source>
</evidence>
<feature type="compositionally biased region" description="Basic and acidic residues" evidence="4">
    <location>
        <begin position="494"/>
        <end position="503"/>
    </location>
</feature>
<evidence type="ECO:0000256" key="3">
    <source>
        <dbReference type="ARBA" id="ARBA00022729"/>
    </source>
</evidence>
<keyword evidence="2" id="KW-0964">Secreted</keyword>
<feature type="compositionally biased region" description="Polar residues" evidence="4">
    <location>
        <begin position="128"/>
        <end position="150"/>
    </location>
</feature>
<feature type="region of interest" description="Disordered" evidence="4">
    <location>
        <begin position="695"/>
        <end position="789"/>
    </location>
</feature>
<comment type="subcellular location">
    <subcellularLocation>
        <location evidence="1">Secreted</location>
    </subcellularLocation>
</comment>
<dbReference type="SUPFAM" id="SSF57603">
    <property type="entry name" value="FnI-like domain"/>
    <property type="match status" value="1"/>
</dbReference>
<name>T1KTK6_TETUR</name>
<dbReference type="STRING" id="32264.T1KTK6"/>
<feature type="region of interest" description="Disordered" evidence="4">
    <location>
        <begin position="124"/>
        <end position="150"/>
    </location>
</feature>
<feature type="compositionally biased region" description="Polar residues" evidence="4">
    <location>
        <begin position="805"/>
        <end position="825"/>
    </location>
</feature>
<dbReference type="HOGENOM" id="CLU_292922_0_0_1"/>
<proteinExistence type="predicted"/>
<dbReference type="GO" id="GO:0005576">
    <property type="term" value="C:extracellular region"/>
    <property type="evidence" value="ECO:0007669"/>
    <property type="project" value="UniProtKB-SubCell"/>
</dbReference>
<dbReference type="PANTHER" id="PTHR46698">
    <property type="entry name" value="CROSSVEINLESS 2"/>
    <property type="match status" value="1"/>
</dbReference>
<evidence type="ECO:0000313" key="6">
    <source>
        <dbReference type="Proteomes" id="UP000015104"/>
    </source>
</evidence>
<feature type="region of interest" description="Disordered" evidence="4">
    <location>
        <begin position="890"/>
        <end position="943"/>
    </location>
</feature>
<reference evidence="5" key="2">
    <citation type="submission" date="2015-06" db="UniProtKB">
        <authorList>
            <consortium name="EnsemblMetazoa"/>
        </authorList>
    </citation>
    <scope>IDENTIFICATION</scope>
</reference>
<evidence type="ECO:0000313" key="5">
    <source>
        <dbReference type="EnsemblMetazoa" id="tetur21g00100.1"/>
    </source>
</evidence>
<feature type="region of interest" description="Disordered" evidence="4">
    <location>
        <begin position="545"/>
        <end position="572"/>
    </location>
</feature>
<organism evidence="5 6">
    <name type="scientific">Tetranychus urticae</name>
    <name type="common">Two-spotted spider mite</name>
    <dbReference type="NCBI Taxonomy" id="32264"/>
    <lineage>
        <taxon>Eukaryota</taxon>
        <taxon>Metazoa</taxon>
        <taxon>Ecdysozoa</taxon>
        <taxon>Arthropoda</taxon>
        <taxon>Chelicerata</taxon>
        <taxon>Arachnida</taxon>
        <taxon>Acari</taxon>
        <taxon>Acariformes</taxon>
        <taxon>Trombidiformes</taxon>
        <taxon>Prostigmata</taxon>
        <taxon>Eleutherengona</taxon>
        <taxon>Raphignathae</taxon>
        <taxon>Tetranychoidea</taxon>
        <taxon>Tetranychidae</taxon>
        <taxon>Tetranychus</taxon>
    </lineage>
</organism>
<feature type="compositionally biased region" description="Low complexity" evidence="4">
    <location>
        <begin position="899"/>
        <end position="928"/>
    </location>
</feature>
<feature type="region of interest" description="Disordered" evidence="4">
    <location>
        <begin position="967"/>
        <end position="989"/>
    </location>
</feature>
<keyword evidence="3" id="KW-0732">Signal</keyword>